<sequence length="79" mass="9044">MVKIIKHLCREGLIAINLACNFVPLKDRAHPAWEYQFGGNDPTQESLIPINKYRATKRIYDFFKPGTVISTDNCPNTLH</sequence>
<dbReference type="EnsemblPlants" id="OGLUM11G10020.1">
    <property type="protein sequence ID" value="OGLUM11G10020.1"/>
    <property type="gene ID" value="OGLUM11G10020"/>
</dbReference>
<dbReference type="Gramene" id="OGLUM11G10020.1">
    <property type="protein sequence ID" value="OGLUM11G10020.1"/>
    <property type="gene ID" value="OGLUM11G10020"/>
</dbReference>
<evidence type="ECO:0000313" key="2">
    <source>
        <dbReference type="Proteomes" id="UP000026961"/>
    </source>
</evidence>
<dbReference type="AlphaFoldDB" id="A0A0E0BI17"/>
<reference evidence="1" key="2">
    <citation type="submission" date="2018-05" db="EMBL/GenBank/DDBJ databases">
        <title>OgluRS3 (Oryza glumaepatula Reference Sequence Version 3).</title>
        <authorList>
            <person name="Zhang J."/>
            <person name="Kudrna D."/>
            <person name="Lee S."/>
            <person name="Talag J."/>
            <person name="Welchert J."/>
            <person name="Wing R.A."/>
        </authorList>
    </citation>
    <scope>NUCLEOTIDE SEQUENCE [LARGE SCALE GENOMIC DNA]</scope>
</reference>
<keyword evidence="2" id="KW-1185">Reference proteome</keyword>
<name>A0A0E0BI17_9ORYZ</name>
<proteinExistence type="predicted"/>
<reference evidence="1" key="1">
    <citation type="submission" date="2015-04" db="UniProtKB">
        <authorList>
            <consortium name="EnsemblPlants"/>
        </authorList>
    </citation>
    <scope>IDENTIFICATION</scope>
</reference>
<protein>
    <submittedName>
        <fullName evidence="1">Uncharacterized protein</fullName>
    </submittedName>
</protein>
<accession>A0A0E0BI17</accession>
<dbReference type="Proteomes" id="UP000026961">
    <property type="component" value="Chromosome 11"/>
</dbReference>
<dbReference type="HOGENOM" id="CLU_2609908_0_0_1"/>
<evidence type="ECO:0000313" key="1">
    <source>
        <dbReference type="EnsemblPlants" id="OGLUM11G10020.1"/>
    </source>
</evidence>
<organism evidence="1">
    <name type="scientific">Oryza glumipatula</name>
    <dbReference type="NCBI Taxonomy" id="40148"/>
    <lineage>
        <taxon>Eukaryota</taxon>
        <taxon>Viridiplantae</taxon>
        <taxon>Streptophyta</taxon>
        <taxon>Embryophyta</taxon>
        <taxon>Tracheophyta</taxon>
        <taxon>Spermatophyta</taxon>
        <taxon>Magnoliopsida</taxon>
        <taxon>Liliopsida</taxon>
        <taxon>Poales</taxon>
        <taxon>Poaceae</taxon>
        <taxon>BOP clade</taxon>
        <taxon>Oryzoideae</taxon>
        <taxon>Oryzeae</taxon>
        <taxon>Oryzinae</taxon>
        <taxon>Oryza</taxon>
    </lineage>
</organism>